<dbReference type="Pfam" id="PF03732">
    <property type="entry name" value="Retrotrans_gag"/>
    <property type="match status" value="1"/>
</dbReference>
<feature type="compositionally biased region" description="Basic and acidic residues" evidence="1">
    <location>
        <begin position="749"/>
        <end position="761"/>
    </location>
</feature>
<dbReference type="SUPFAM" id="SSF50630">
    <property type="entry name" value="Acid proteases"/>
    <property type="match status" value="1"/>
</dbReference>
<dbReference type="EnsemblPlants" id="Ma08_t07300.1">
    <property type="protein sequence ID" value="Ma08_p07300.1"/>
    <property type="gene ID" value="Ma08_g07300"/>
</dbReference>
<protein>
    <recommendedName>
        <fullName evidence="2">Retrotransposon gag domain-containing protein</fullName>
    </recommendedName>
</protein>
<dbReference type="InterPro" id="IPR005162">
    <property type="entry name" value="Retrotrans_gag_dom"/>
</dbReference>
<name>A0A804K3W7_MUSAM</name>
<reference evidence="3" key="1">
    <citation type="submission" date="2021-05" db="UniProtKB">
        <authorList>
            <consortium name="EnsemblPlants"/>
        </authorList>
    </citation>
    <scope>IDENTIFICATION</scope>
    <source>
        <strain evidence="3">subsp. malaccensis</strain>
    </source>
</reference>
<evidence type="ECO:0000256" key="1">
    <source>
        <dbReference type="SAM" id="MobiDB-lite"/>
    </source>
</evidence>
<dbReference type="CDD" id="cd00303">
    <property type="entry name" value="retropepsin_like"/>
    <property type="match status" value="1"/>
</dbReference>
<dbReference type="InterPro" id="IPR021109">
    <property type="entry name" value="Peptidase_aspartic_dom_sf"/>
</dbReference>
<feature type="compositionally biased region" description="Basic and acidic residues" evidence="1">
    <location>
        <begin position="477"/>
        <end position="488"/>
    </location>
</feature>
<dbReference type="AlphaFoldDB" id="A0A804K3W7"/>
<dbReference type="Gramene" id="Ma08_t07300.1">
    <property type="protein sequence ID" value="Ma08_p07300.1"/>
    <property type="gene ID" value="Ma08_g07300"/>
</dbReference>
<evidence type="ECO:0000259" key="2">
    <source>
        <dbReference type="Pfam" id="PF03732"/>
    </source>
</evidence>
<feature type="compositionally biased region" description="Basic and acidic residues" evidence="1">
    <location>
        <begin position="657"/>
        <end position="675"/>
    </location>
</feature>
<dbReference type="InParanoid" id="A0A804K3W7"/>
<sequence length="873" mass="96694">MALEGGPVRMSGDQQAHSDEPPAVRSHTTDATEGHPQHEGVRDEHPAAISEHYWRLFNDPGLSPPIANPGGPSPVPPEAFYDLTHQVRALTGVMQTIIPLVSPPTSSHSTLPPPRQRSAAQNPASLPEFPASPPGQSTRPGNRGADDPATHPTPEAPLSDSAEGLWAQLRLVGRRLDEVQREVRRTRGDPGAEQHQGSPFTPEIQEQAIPSYFRLPSLDAYDGATDPADHVAAFRAQMALYGTSDALMCRAFPTTLRGPARAWYSNLKTASIASFDQLAKDFELNFLAHTKPRPSVAMLLGLNQREDEPLSHFVDRFTIQIRGLTDAHPSLMMQAFMMGLRPTRFFWSLVERPPTSVPEMLQRANQFVAAEAWTVGRRDERKRVKPEQPQQQQPATSRRRAGGLDDAPGHDTEECRELKRQIEELIRRGHLGSYLRPDKELSPRLEGPIERHIDVITGGPASGGNSTAGGKAYARASRTEASKHEKGPEVTFPTGGPEPAEHDDALVISARIANAQVRRIMVDTGSSADILYWDAFQKLGLVKENMKPVCSMLTGFTDASISSLGVITLPLTLGIFPRTKTVMTSFLVVDLPTAYNAILGRPTLNKIRAVISTYYQTIKFPTHDGVGEVSGNSWESRRCYLTAVSLNKRARIQSPLEDPREGKKPTPRPEPKESTIDLPLIKGRPDQTVKIGSGLPEQEQQQLVGLLQANADIFAWTPSDLVGVHPEVAQHHLNISSDARPVKQRPRRQAPDRQLAIREESQQCLPKRLLPPTEDRPASRRHSRPRPSLVYGCLLRVQPNQDGTRRPRTHSFPHRAGDIFLQSHVVRVEKCRGHLPKDGKQDVRPPDWTKHGDICRRHDHEKPNSRSPSFRPG</sequence>
<dbReference type="PANTHER" id="PTHR33240:SF8">
    <property type="entry name" value="OS03G0439900 PROTEIN"/>
    <property type="match status" value="1"/>
</dbReference>
<organism evidence="3 4">
    <name type="scientific">Musa acuminata subsp. malaccensis</name>
    <name type="common">Wild banana</name>
    <name type="synonym">Musa malaccensis</name>
    <dbReference type="NCBI Taxonomy" id="214687"/>
    <lineage>
        <taxon>Eukaryota</taxon>
        <taxon>Viridiplantae</taxon>
        <taxon>Streptophyta</taxon>
        <taxon>Embryophyta</taxon>
        <taxon>Tracheophyta</taxon>
        <taxon>Spermatophyta</taxon>
        <taxon>Magnoliopsida</taxon>
        <taxon>Liliopsida</taxon>
        <taxon>Zingiberales</taxon>
        <taxon>Musaceae</taxon>
        <taxon>Musa</taxon>
    </lineage>
</organism>
<dbReference type="PANTHER" id="PTHR33240">
    <property type="entry name" value="OS08G0508500 PROTEIN"/>
    <property type="match status" value="1"/>
</dbReference>
<feature type="region of interest" description="Disordered" evidence="1">
    <location>
        <begin position="832"/>
        <end position="873"/>
    </location>
</feature>
<dbReference type="Gene3D" id="2.40.70.10">
    <property type="entry name" value="Acid Proteases"/>
    <property type="match status" value="1"/>
</dbReference>
<evidence type="ECO:0000313" key="4">
    <source>
        <dbReference type="Proteomes" id="UP000012960"/>
    </source>
</evidence>
<feature type="compositionally biased region" description="Basic and acidic residues" evidence="1">
    <location>
        <begin position="832"/>
        <end position="864"/>
    </location>
</feature>
<feature type="region of interest" description="Disordered" evidence="1">
    <location>
        <begin position="378"/>
        <end position="415"/>
    </location>
</feature>
<dbReference type="Proteomes" id="UP000012960">
    <property type="component" value="Unplaced"/>
</dbReference>
<accession>A0A804K3W7</accession>
<feature type="domain" description="Retrotransposon gag" evidence="2">
    <location>
        <begin position="251"/>
        <end position="342"/>
    </location>
</feature>
<proteinExistence type="predicted"/>
<evidence type="ECO:0000313" key="3">
    <source>
        <dbReference type="EnsemblPlants" id="Ma08_p07300.1"/>
    </source>
</evidence>
<feature type="region of interest" description="Disordered" evidence="1">
    <location>
        <begin position="455"/>
        <end position="501"/>
    </location>
</feature>
<feature type="region of interest" description="Disordered" evidence="1">
    <location>
        <begin position="184"/>
        <end position="203"/>
    </location>
</feature>
<keyword evidence="4" id="KW-1185">Reference proteome</keyword>
<feature type="compositionally biased region" description="Low complexity" evidence="1">
    <location>
        <begin position="101"/>
        <end position="110"/>
    </location>
</feature>
<feature type="region of interest" description="Disordered" evidence="1">
    <location>
        <begin position="733"/>
        <end position="790"/>
    </location>
</feature>
<feature type="region of interest" description="Disordered" evidence="1">
    <location>
        <begin position="1"/>
        <end position="42"/>
    </location>
</feature>
<feature type="region of interest" description="Disordered" evidence="1">
    <location>
        <begin position="651"/>
        <end position="691"/>
    </location>
</feature>
<feature type="region of interest" description="Disordered" evidence="1">
    <location>
        <begin position="101"/>
        <end position="162"/>
    </location>
</feature>
<feature type="compositionally biased region" description="Basic and acidic residues" evidence="1">
    <location>
        <begin position="16"/>
        <end position="42"/>
    </location>
</feature>